<dbReference type="GO" id="GO:0016746">
    <property type="term" value="F:acyltransferase activity"/>
    <property type="evidence" value="ECO:0007669"/>
    <property type="project" value="UniProtKB-KW"/>
</dbReference>
<evidence type="ECO:0000256" key="6">
    <source>
        <dbReference type="ARBA" id="ARBA00023315"/>
    </source>
</evidence>
<evidence type="ECO:0000313" key="8">
    <source>
        <dbReference type="Proteomes" id="UP001529510"/>
    </source>
</evidence>
<keyword evidence="3" id="KW-1133">Transmembrane helix</keyword>
<reference evidence="7 8" key="1">
    <citation type="submission" date="2024-05" db="EMBL/GenBank/DDBJ databases">
        <title>Genome sequencing and assembly of Indian major carp, Cirrhinus mrigala (Hamilton, 1822).</title>
        <authorList>
            <person name="Mohindra V."/>
            <person name="Chowdhury L.M."/>
            <person name="Lal K."/>
            <person name="Jena J.K."/>
        </authorList>
    </citation>
    <scope>NUCLEOTIDE SEQUENCE [LARGE SCALE GENOMIC DNA]</scope>
    <source>
        <strain evidence="7">CM1030</strain>
        <tissue evidence="7">Blood</tissue>
    </source>
</reference>
<keyword evidence="2" id="KW-0812">Transmembrane</keyword>
<accession>A0ABD0QRR3</accession>
<comment type="caution">
    <text evidence="7">The sequence shown here is derived from an EMBL/GenBank/DDBJ whole genome shotgun (WGS) entry which is preliminary data.</text>
</comment>
<dbReference type="PANTHER" id="PTHR23063">
    <property type="entry name" value="PHOSPHOLIPID ACYLTRANSFERASE"/>
    <property type="match status" value="1"/>
</dbReference>
<keyword evidence="5" id="KW-0472">Membrane</keyword>
<sequence>MTFLGRLYFFGMGFRVVVKGKRASSLEAPILAVAPHSSFFDAIACIEAGLPSTVSRS</sequence>
<feature type="non-terminal residue" evidence="7">
    <location>
        <position position="57"/>
    </location>
</feature>
<evidence type="ECO:0000256" key="2">
    <source>
        <dbReference type="ARBA" id="ARBA00022692"/>
    </source>
</evidence>
<name>A0ABD0QRR3_CIRMR</name>
<proteinExistence type="predicted"/>
<keyword evidence="4" id="KW-0443">Lipid metabolism</keyword>
<dbReference type="AlphaFoldDB" id="A0ABD0QRR3"/>
<keyword evidence="6" id="KW-0012">Acyltransferase</keyword>
<evidence type="ECO:0000256" key="3">
    <source>
        <dbReference type="ARBA" id="ARBA00022989"/>
    </source>
</evidence>
<dbReference type="Proteomes" id="UP001529510">
    <property type="component" value="Unassembled WGS sequence"/>
</dbReference>
<evidence type="ECO:0000256" key="1">
    <source>
        <dbReference type="ARBA" id="ARBA00022679"/>
    </source>
</evidence>
<dbReference type="EMBL" id="JAMKFB020000007">
    <property type="protein sequence ID" value="KAL0188914.1"/>
    <property type="molecule type" value="Genomic_DNA"/>
</dbReference>
<dbReference type="GO" id="GO:0006629">
    <property type="term" value="P:lipid metabolic process"/>
    <property type="evidence" value="ECO:0007669"/>
    <property type="project" value="UniProtKB-KW"/>
</dbReference>
<protein>
    <submittedName>
        <fullName evidence="7">Uncharacterized protein</fullName>
    </submittedName>
</protein>
<keyword evidence="8" id="KW-1185">Reference proteome</keyword>
<evidence type="ECO:0000256" key="5">
    <source>
        <dbReference type="ARBA" id="ARBA00023136"/>
    </source>
</evidence>
<organism evidence="7 8">
    <name type="scientific">Cirrhinus mrigala</name>
    <name type="common">Mrigala</name>
    <dbReference type="NCBI Taxonomy" id="683832"/>
    <lineage>
        <taxon>Eukaryota</taxon>
        <taxon>Metazoa</taxon>
        <taxon>Chordata</taxon>
        <taxon>Craniata</taxon>
        <taxon>Vertebrata</taxon>
        <taxon>Euteleostomi</taxon>
        <taxon>Actinopterygii</taxon>
        <taxon>Neopterygii</taxon>
        <taxon>Teleostei</taxon>
        <taxon>Ostariophysi</taxon>
        <taxon>Cypriniformes</taxon>
        <taxon>Cyprinidae</taxon>
        <taxon>Labeoninae</taxon>
        <taxon>Labeonini</taxon>
        <taxon>Cirrhinus</taxon>
    </lineage>
</organism>
<evidence type="ECO:0000256" key="4">
    <source>
        <dbReference type="ARBA" id="ARBA00023098"/>
    </source>
</evidence>
<keyword evidence="1" id="KW-0808">Transferase</keyword>
<evidence type="ECO:0000313" key="7">
    <source>
        <dbReference type="EMBL" id="KAL0188914.1"/>
    </source>
</evidence>
<gene>
    <name evidence="7" type="ORF">M9458_016013</name>
</gene>
<dbReference type="PANTHER" id="PTHR23063:SF21">
    <property type="entry name" value="LYSOPHOSPHATIDYLCHOLINE ACYLTRANSFERASE 2"/>
    <property type="match status" value="1"/>
</dbReference>